<feature type="transmembrane region" description="Helical" evidence="5">
    <location>
        <begin position="12"/>
        <end position="35"/>
    </location>
</feature>
<evidence type="ECO:0000256" key="3">
    <source>
        <dbReference type="ARBA" id="ARBA00022989"/>
    </source>
</evidence>
<proteinExistence type="predicted"/>
<name>A0A1I8HB36_9PLAT</name>
<dbReference type="InterPro" id="IPR018499">
    <property type="entry name" value="Tetraspanin/Peripherin"/>
</dbReference>
<evidence type="ECO:0000313" key="7">
    <source>
        <dbReference type="WBParaSite" id="maker-uti_cns_0005249-snap-gene-0.5-mRNA-1"/>
    </source>
</evidence>
<dbReference type="GO" id="GO:0005886">
    <property type="term" value="C:plasma membrane"/>
    <property type="evidence" value="ECO:0007669"/>
    <property type="project" value="TreeGrafter"/>
</dbReference>
<evidence type="ECO:0000256" key="1">
    <source>
        <dbReference type="ARBA" id="ARBA00004141"/>
    </source>
</evidence>
<dbReference type="PANTHER" id="PTHR19282">
    <property type="entry name" value="TETRASPANIN"/>
    <property type="match status" value="1"/>
</dbReference>
<evidence type="ECO:0000256" key="5">
    <source>
        <dbReference type="SAM" id="Phobius"/>
    </source>
</evidence>
<evidence type="ECO:0000256" key="4">
    <source>
        <dbReference type="ARBA" id="ARBA00023136"/>
    </source>
</evidence>
<feature type="transmembrane region" description="Helical" evidence="5">
    <location>
        <begin position="55"/>
        <end position="77"/>
    </location>
</feature>
<keyword evidence="4 5" id="KW-0472">Membrane</keyword>
<dbReference type="WBParaSite" id="maker-uti_cns_0005249-snap-gene-0.5-mRNA-1">
    <property type="protein sequence ID" value="maker-uti_cns_0005249-snap-gene-0.5-mRNA-1"/>
    <property type="gene ID" value="maker-uti_cns_0005249-snap-gene-0.5"/>
</dbReference>
<dbReference type="SUPFAM" id="SSF48652">
    <property type="entry name" value="Tetraspanin"/>
    <property type="match status" value="1"/>
</dbReference>
<accession>A0A1I8HB36</accession>
<organism evidence="6 7">
    <name type="scientific">Macrostomum lignano</name>
    <dbReference type="NCBI Taxonomy" id="282301"/>
    <lineage>
        <taxon>Eukaryota</taxon>
        <taxon>Metazoa</taxon>
        <taxon>Spiralia</taxon>
        <taxon>Lophotrochozoa</taxon>
        <taxon>Platyhelminthes</taxon>
        <taxon>Rhabditophora</taxon>
        <taxon>Macrostomorpha</taxon>
        <taxon>Macrostomida</taxon>
        <taxon>Macrostomidae</taxon>
        <taxon>Macrostomum</taxon>
    </lineage>
</organism>
<keyword evidence="2 5" id="KW-0812">Transmembrane</keyword>
<feature type="transmembrane region" description="Helical" evidence="5">
    <location>
        <begin position="84"/>
        <end position="108"/>
    </location>
</feature>
<dbReference type="Pfam" id="PF00335">
    <property type="entry name" value="Tetraspanin"/>
    <property type="match status" value="1"/>
</dbReference>
<protein>
    <submittedName>
        <fullName evidence="7">Tetraspanin</fullName>
    </submittedName>
</protein>
<evidence type="ECO:0000256" key="2">
    <source>
        <dbReference type="ARBA" id="ARBA00022692"/>
    </source>
</evidence>
<dbReference type="PANTHER" id="PTHR19282:SF544">
    <property type="entry name" value="TETRASPANIN"/>
    <property type="match status" value="1"/>
</dbReference>
<reference evidence="7" key="1">
    <citation type="submission" date="2016-11" db="UniProtKB">
        <authorList>
            <consortium name="WormBaseParasite"/>
        </authorList>
    </citation>
    <scope>IDENTIFICATION</scope>
</reference>
<dbReference type="Proteomes" id="UP000095280">
    <property type="component" value="Unplaced"/>
</dbReference>
<evidence type="ECO:0000313" key="6">
    <source>
        <dbReference type="Proteomes" id="UP000095280"/>
    </source>
</evidence>
<feature type="transmembrane region" description="Helical" evidence="5">
    <location>
        <begin position="224"/>
        <end position="248"/>
    </location>
</feature>
<sequence>MSLTPQPAVACSLFLICVLSNFSGSLIFLMLGLWFLETRRPYEPMFGHNFYSLCVWIFIGCVSVGCVTSMLGAAAVLAAKRWQILMYACLVSLCALTMCGVGITSLFFHDRIRQIIDVSLNKTMTEYYGMPGYSTLTSSVDALQDSMPCCGYVLYNDWINANLFRDQTERNGISVPLSCCLPEFRADVNPRCNEGFPFPISPRKLHQKVGCLPLLESWYRDHSFAIGAVASSVAAFFFLSCCTAMHYFRDINSRLKMEEALVAFQRAEAPRTRMKQTSSSLN</sequence>
<dbReference type="InterPro" id="IPR008952">
    <property type="entry name" value="Tetraspanin_EC2_sf"/>
</dbReference>
<comment type="subcellular location">
    <subcellularLocation>
        <location evidence="1">Membrane</location>
        <topology evidence="1">Multi-pass membrane protein</topology>
    </subcellularLocation>
</comment>
<dbReference type="AlphaFoldDB" id="A0A1I8HB36"/>
<keyword evidence="3 5" id="KW-1133">Transmembrane helix</keyword>
<keyword evidence="6" id="KW-1185">Reference proteome</keyword>
<dbReference type="Gene3D" id="1.10.1450.10">
    <property type="entry name" value="Tetraspanin"/>
    <property type="match status" value="1"/>
</dbReference>